<name>A0AA38TP71_9ASTR</name>
<dbReference type="InterPro" id="IPR032675">
    <property type="entry name" value="LRR_dom_sf"/>
</dbReference>
<comment type="caution">
    <text evidence="1">The sequence shown here is derived from an EMBL/GenBank/DDBJ whole genome shotgun (WGS) entry which is preliminary data.</text>
</comment>
<organism evidence="1 2">
    <name type="scientific">Centaurea solstitialis</name>
    <name type="common">yellow star-thistle</name>
    <dbReference type="NCBI Taxonomy" id="347529"/>
    <lineage>
        <taxon>Eukaryota</taxon>
        <taxon>Viridiplantae</taxon>
        <taxon>Streptophyta</taxon>
        <taxon>Embryophyta</taxon>
        <taxon>Tracheophyta</taxon>
        <taxon>Spermatophyta</taxon>
        <taxon>Magnoliopsida</taxon>
        <taxon>eudicotyledons</taxon>
        <taxon>Gunneridae</taxon>
        <taxon>Pentapetalae</taxon>
        <taxon>asterids</taxon>
        <taxon>campanulids</taxon>
        <taxon>Asterales</taxon>
        <taxon>Asteraceae</taxon>
        <taxon>Carduoideae</taxon>
        <taxon>Cardueae</taxon>
        <taxon>Centaureinae</taxon>
        <taxon>Centaurea</taxon>
    </lineage>
</organism>
<gene>
    <name evidence="1" type="ORF">OSB04_018138</name>
</gene>
<dbReference type="EMBL" id="JARYMX010000004">
    <property type="protein sequence ID" value="KAJ9554093.1"/>
    <property type="molecule type" value="Genomic_DNA"/>
</dbReference>
<dbReference type="AlphaFoldDB" id="A0AA38TP71"/>
<evidence type="ECO:0000313" key="1">
    <source>
        <dbReference type="EMBL" id="KAJ9554093.1"/>
    </source>
</evidence>
<keyword evidence="2" id="KW-1185">Reference proteome</keyword>
<accession>A0AA38TP71</accession>
<proteinExistence type="predicted"/>
<evidence type="ECO:0000313" key="2">
    <source>
        <dbReference type="Proteomes" id="UP001172457"/>
    </source>
</evidence>
<dbReference type="SUPFAM" id="SSF52058">
    <property type="entry name" value="L domain-like"/>
    <property type="match status" value="1"/>
</dbReference>
<dbReference type="Proteomes" id="UP001172457">
    <property type="component" value="Chromosome 4"/>
</dbReference>
<sequence length="279" mass="31549">MNKPTYLSSIWHMKHLRHLCLNGAHQNIPVQLMIHKAPSQLQTLWGLFIDEKIARTIDSALVKMTNLRKLDLTIESSSAITATSTTTTTNVTTNHSSSHKEIGLQIPSLPSLRSLRSRSKDHMGQPSELILKPFSCLENLSQLYLLGKLLEPLDWYQIPSGLKVLTLSVSQLDEDPMPTLSKLPSLIDLSLLAASYEGKEMCSPENGSEAMETERSRKIDYGIRNNEETAYLRNQAKGAPETLLKIEAFRKLILTNMPKTFEKEMIYRQKDHYDIEADS</sequence>
<dbReference type="Gene3D" id="3.80.10.10">
    <property type="entry name" value="Ribonuclease Inhibitor"/>
    <property type="match status" value="1"/>
</dbReference>
<reference evidence="1" key="1">
    <citation type="submission" date="2023-03" db="EMBL/GenBank/DDBJ databases">
        <title>Chromosome-scale reference genome and RAD-based genetic map of yellow starthistle (Centaurea solstitialis) reveal putative structural variation and QTLs associated with invader traits.</title>
        <authorList>
            <person name="Reatini B."/>
            <person name="Cang F.A."/>
            <person name="Jiang Q."/>
            <person name="Mckibben M.T.W."/>
            <person name="Barker M.S."/>
            <person name="Rieseberg L.H."/>
            <person name="Dlugosch K.M."/>
        </authorList>
    </citation>
    <scope>NUCLEOTIDE SEQUENCE</scope>
    <source>
        <strain evidence="1">CAN-66</strain>
        <tissue evidence="1">Leaf</tissue>
    </source>
</reference>
<protein>
    <submittedName>
        <fullName evidence="1">Uncharacterized protein</fullName>
    </submittedName>
</protein>